<gene>
    <name evidence="3" type="ORF">HUK83_14550</name>
</gene>
<evidence type="ECO:0000313" key="4">
    <source>
        <dbReference type="Proteomes" id="UP000565205"/>
    </source>
</evidence>
<sequence length="102" mass="10947">MRRLRDDDRVLRRGLLYSAGAHLLVLLSLLIVLPVPKAPEPEEPPSVEMEFTGGSAATTPEKSEAKPVSKVAPVADPVPHEAQPSPTPPELKPIEEPPPPPP</sequence>
<feature type="non-terminal residue" evidence="3">
    <location>
        <position position="102"/>
    </location>
</feature>
<feature type="transmembrane region" description="Helical" evidence="2">
    <location>
        <begin position="15"/>
        <end position="35"/>
    </location>
</feature>
<feature type="compositionally biased region" description="Pro residues" evidence="1">
    <location>
        <begin position="85"/>
        <end position="102"/>
    </location>
</feature>
<comment type="caution">
    <text evidence="3">The sequence shown here is derived from an EMBL/GenBank/DDBJ whole genome shotgun (WGS) entry which is preliminary data.</text>
</comment>
<accession>A0A850NVK4</accession>
<name>A0A850NVK4_9PROT</name>
<organism evidence="3 4">
    <name type="scientific">Endobacter medicaginis</name>
    <dbReference type="NCBI Taxonomy" id="1181271"/>
    <lineage>
        <taxon>Bacteria</taxon>
        <taxon>Pseudomonadati</taxon>
        <taxon>Pseudomonadota</taxon>
        <taxon>Alphaproteobacteria</taxon>
        <taxon>Acetobacterales</taxon>
        <taxon>Acetobacteraceae</taxon>
        <taxon>Endobacter</taxon>
    </lineage>
</organism>
<feature type="region of interest" description="Disordered" evidence="1">
    <location>
        <begin position="36"/>
        <end position="102"/>
    </location>
</feature>
<dbReference type="Proteomes" id="UP000565205">
    <property type="component" value="Unassembled WGS sequence"/>
</dbReference>
<dbReference type="AlphaFoldDB" id="A0A850NVK4"/>
<keyword evidence="2" id="KW-0472">Membrane</keyword>
<proteinExistence type="predicted"/>
<keyword evidence="2" id="KW-1133">Transmembrane helix</keyword>
<evidence type="ECO:0000256" key="1">
    <source>
        <dbReference type="SAM" id="MobiDB-lite"/>
    </source>
</evidence>
<reference evidence="3 4" key="1">
    <citation type="submission" date="2020-06" db="EMBL/GenBank/DDBJ databases">
        <title>Description of novel acetic acid bacteria.</title>
        <authorList>
            <person name="Sombolestani A."/>
        </authorList>
    </citation>
    <scope>NUCLEOTIDE SEQUENCE [LARGE SCALE GENOMIC DNA]</scope>
    <source>
        <strain evidence="3 4">LMG 26838</strain>
    </source>
</reference>
<keyword evidence="2" id="KW-0812">Transmembrane</keyword>
<evidence type="ECO:0000313" key="3">
    <source>
        <dbReference type="EMBL" id="NVN31545.1"/>
    </source>
</evidence>
<evidence type="ECO:0000256" key="2">
    <source>
        <dbReference type="SAM" id="Phobius"/>
    </source>
</evidence>
<protein>
    <submittedName>
        <fullName evidence="3">Energy transducer TonB</fullName>
    </submittedName>
</protein>
<dbReference type="EMBL" id="JABXXQ010000408">
    <property type="protein sequence ID" value="NVN31545.1"/>
    <property type="molecule type" value="Genomic_DNA"/>
</dbReference>